<name>A0A139I1H3_9PEZI</name>
<comment type="subcellular location">
    <subcellularLocation>
        <location evidence="1">Nucleus</location>
    </subcellularLocation>
</comment>
<evidence type="ECO:0000256" key="1">
    <source>
        <dbReference type="ARBA" id="ARBA00004123"/>
    </source>
</evidence>
<proteinExistence type="predicted"/>
<evidence type="ECO:0000256" key="3">
    <source>
        <dbReference type="ARBA" id="ARBA00023242"/>
    </source>
</evidence>
<keyword evidence="7" id="KW-1185">Reference proteome</keyword>
<sequence length="400" mass="45716">MSLVWKCISWPILRHACSQPCHNNWLPRTQKLRARCTPVLNASRELSGDASAGAAWAKEEDDLLLQLRELGVPYGEIAERLGRSVSAVTNHRCELKWRRRKPKQRVAGLARKSWSKEEKSTAHDLRAKGKSNAEIAVALNRTTSSVSSLFARERKPLYDWSRAHTPWTTDEDAILTSMRANGYSSSMIGLALRRGRKAGYDRWRLLKNYDHPLQPSPSFTKEEDELLLRLKLDERRSWIQIALAFKDEKSRDQLRKRFLYLRTTTLANTPPRKPRPWTEDEIVTLRQLRSESVDHITIALRLGRSAYAVANAIKRHISKGRRRAQARWSTEEESVLLHHRREHLTPYSEIAAILGRTVDACETRYSKLKFRSATSSDKVTGKNEHVALEGKTTPAGQAGS</sequence>
<accession>A0A139I1H3</accession>
<keyword evidence="3" id="KW-0539">Nucleus</keyword>
<dbReference type="InterPro" id="IPR051651">
    <property type="entry name" value="DMTF1_DNA-bind_reg"/>
</dbReference>
<evidence type="ECO:0000256" key="2">
    <source>
        <dbReference type="ARBA" id="ARBA00023125"/>
    </source>
</evidence>
<dbReference type="SMART" id="SM00717">
    <property type="entry name" value="SANT"/>
    <property type="match status" value="3"/>
</dbReference>
<feature type="compositionally biased region" description="Basic and acidic residues" evidence="4">
    <location>
        <begin position="379"/>
        <end position="388"/>
    </location>
</feature>
<feature type="region of interest" description="Disordered" evidence="4">
    <location>
        <begin position="372"/>
        <end position="400"/>
    </location>
</feature>
<dbReference type="AlphaFoldDB" id="A0A139I1H3"/>
<dbReference type="EMBL" id="LFZO01000433">
    <property type="protein sequence ID" value="KXT08551.1"/>
    <property type="molecule type" value="Genomic_DNA"/>
</dbReference>
<comment type="caution">
    <text evidence="6">The sequence shown here is derived from an EMBL/GenBank/DDBJ whole genome shotgun (WGS) entry which is preliminary data.</text>
</comment>
<evidence type="ECO:0000256" key="4">
    <source>
        <dbReference type="SAM" id="MobiDB-lite"/>
    </source>
</evidence>
<protein>
    <recommendedName>
        <fullName evidence="5">Myb-like domain-containing protein</fullName>
    </recommendedName>
</protein>
<dbReference type="GO" id="GO:0000976">
    <property type="term" value="F:transcription cis-regulatory region binding"/>
    <property type="evidence" value="ECO:0007669"/>
    <property type="project" value="TreeGrafter"/>
</dbReference>
<dbReference type="GO" id="GO:0003700">
    <property type="term" value="F:DNA-binding transcription factor activity"/>
    <property type="evidence" value="ECO:0007669"/>
    <property type="project" value="TreeGrafter"/>
</dbReference>
<dbReference type="GO" id="GO:0005634">
    <property type="term" value="C:nucleus"/>
    <property type="evidence" value="ECO:0007669"/>
    <property type="project" value="UniProtKB-SubCell"/>
</dbReference>
<feature type="domain" description="Myb-like" evidence="5">
    <location>
        <begin position="320"/>
        <end position="369"/>
    </location>
</feature>
<dbReference type="PROSITE" id="PS50090">
    <property type="entry name" value="MYB_LIKE"/>
    <property type="match status" value="1"/>
</dbReference>
<dbReference type="PANTHER" id="PTHR46380">
    <property type="entry name" value="CYCLIN-D-BINDING MYB-LIKE TRANSCRIPTION FACTOR 1"/>
    <property type="match status" value="1"/>
</dbReference>
<dbReference type="Proteomes" id="UP000073492">
    <property type="component" value="Unassembled WGS sequence"/>
</dbReference>
<dbReference type="Pfam" id="PF13921">
    <property type="entry name" value="Myb_DNA-bind_6"/>
    <property type="match status" value="1"/>
</dbReference>
<dbReference type="PANTHER" id="PTHR46380:SF2">
    <property type="entry name" value="CYCLIN-D-BINDING MYB-LIKE TRANSCRIPTION FACTOR 1"/>
    <property type="match status" value="1"/>
</dbReference>
<dbReference type="OrthoDB" id="3650379at2759"/>
<gene>
    <name evidence="6" type="ORF">AC579_10239</name>
</gene>
<reference evidence="6 7" key="1">
    <citation type="submission" date="2015-07" db="EMBL/GenBank/DDBJ databases">
        <title>Comparative genomics of the Sigatoka disease complex on banana suggests a link between parallel evolutionary changes in Pseudocercospora fijiensis and Pseudocercospora eumusae and increased virulence on the banana host.</title>
        <authorList>
            <person name="Chang T.-C."/>
            <person name="Salvucci A."/>
            <person name="Crous P.W."/>
            <person name="Stergiopoulos I."/>
        </authorList>
    </citation>
    <scope>NUCLEOTIDE SEQUENCE [LARGE SCALE GENOMIC DNA]</scope>
    <source>
        <strain evidence="6 7">CBS 116634</strain>
    </source>
</reference>
<evidence type="ECO:0000313" key="6">
    <source>
        <dbReference type="EMBL" id="KXT08551.1"/>
    </source>
</evidence>
<dbReference type="SUPFAM" id="SSF46689">
    <property type="entry name" value="Homeodomain-like"/>
    <property type="match status" value="1"/>
</dbReference>
<dbReference type="InterPro" id="IPR001005">
    <property type="entry name" value="SANT/Myb"/>
</dbReference>
<evidence type="ECO:0000259" key="5">
    <source>
        <dbReference type="PROSITE" id="PS50090"/>
    </source>
</evidence>
<keyword evidence="2" id="KW-0238">DNA-binding</keyword>
<dbReference type="InterPro" id="IPR009057">
    <property type="entry name" value="Homeodomain-like_sf"/>
</dbReference>
<evidence type="ECO:0000313" key="7">
    <source>
        <dbReference type="Proteomes" id="UP000073492"/>
    </source>
</evidence>
<organism evidence="6 7">
    <name type="scientific">Pseudocercospora musae</name>
    <dbReference type="NCBI Taxonomy" id="113226"/>
    <lineage>
        <taxon>Eukaryota</taxon>
        <taxon>Fungi</taxon>
        <taxon>Dikarya</taxon>
        <taxon>Ascomycota</taxon>
        <taxon>Pezizomycotina</taxon>
        <taxon>Dothideomycetes</taxon>
        <taxon>Dothideomycetidae</taxon>
        <taxon>Mycosphaerellales</taxon>
        <taxon>Mycosphaerellaceae</taxon>
        <taxon>Pseudocercospora</taxon>
    </lineage>
</organism>